<dbReference type="SMART" id="SM01092">
    <property type="entry name" value="CO_deh_flav_C"/>
    <property type="match status" value="1"/>
</dbReference>
<sequence length="298" mass="33049">MDNGNLVTENATQTLATKVWMPKSIKEAYELKVKYDSNAILIAGGTLIQLQREQGNQLPAHLISLEKIDELKEIHYFRTGSENKVSIGALSSLAMCMNHPIIAKEYPIMVEAIKGIASPSIRNRATIGGNVRYGIGDIIPALLSLDAKVTWFDGRKYNTNELSTFLEVMKKDKNIILTQIDIPTKWNGLEPITFYKKVGRRQAFIPSIVTVSLICSIDLRKKITAVRIAAGGGGTTPKRLVACENKLQDLVITEALLEDVYDLILEEYKPTGDPFATESYRKSVLANLIVAELEQLIS</sequence>
<dbReference type="InterPro" id="IPR036683">
    <property type="entry name" value="CO_DH_flav_C_dom_sf"/>
</dbReference>
<gene>
    <name evidence="5" type="ORF">NC661_12420</name>
</gene>
<comment type="caution">
    <text evidence="5">The sequence shown here is derived from an EMBL/GenBank/DDBJ whole genome shotgun (WGS) entry which is preliminary data.</text>
</comment>
<feature type="domain" description="FAD-binding PCMH-type" evidence="4">
    <location>
        <begin position="12"/>
        <end position="187"/>
    </location>
</feature>
<accession>A0A9X3WK44</accession>
<dbReference type="PANTHER" id="PTHR42659:SF2">
    <property type="entry name" value="XANTHINE DEHYDROGENASE SUBUNIT C-RELATED"/>
    <property type="match status" value="1"/>
</dbReference>
<dbReference type="InterPro" id="IPR036318">
    <property type="entry name" value="FAD-bd_PCMH-like_sf"/>
</dbReference>
<dbReference type="Pfam" id="PF03450">
    <property type="entry name" value="CO_deh_flav_C"/>
    <property type="match status" value="1"/>
</dbReference>
<protein>
    <submittedName>
        <fullName evidence="5">FAD binding domain-containing protein</fullName>
    </submittedName>
</protein>
<dbReference type="GO" id="GO:0016491">
    <property type="term" value="F:oxidoreductase activity"/>
    <property type="evidence" value="ECO:0007669"/>
    <property type="project" value="UniProtKB-KW"/>
</dbReference>
<dbReference type="EMBL" id="JAMQJZ010000009">
    <property type="protein sequence ID" value="MDC3421175.1"/>
    <property type="molecule type" value="Genomic_DNA"/>
</dbReference>
<dbReference type="SUPFAM" id="SSF56176">
    <property type="entry name" value="FAD-binding/transporter-associated domain-like"/>
    <property type="match status" value="1"/>
</dbReference>
<dbReference type="InterPro" id="IPR016166">
    <property type="entry name" value="FAD-bd_PCMH"/>
</dbReference>
<dbReference type="Pfam" id="PF00941">
    <property type="entry name" value="FAD_binding_5"/>
    <property type="match status" value="1"/>
</dbReference>
<dbReference type="Proteomes" id="UP001145072">
    <property type="component" value="Unassembled WGS sequence"/>
</dbReference>
<dbReference type="SUPFAM" id="SSF55447">
    <property type="entry name" value="CO dehydrogenase flavoprotein C-terminal domain-like"/>
    <property type="match status" value="1"/>
</dbReference>
<organism evidence="5 6">
    <name type="scientific">Aquibacillus koreensis</name>
    <dbReference type="NCBI Taxonomy" id="279446"/>
    <lineage>
        <taxon>Bacteria</taxon>
        <taxon>Bacillati</taxon>
        <taxon>Bacillota</taxon>
        <taxon>Bacilli</taxon>
        <taxon>Bacillales</taxon>
        <taxon>Bacillaceae</taxon>
        <taxon>Aquibacillus</taxon>
    </lineage>
</organism>
<dbReference type="AlphaFoldDB" id="A0A9X3WK44"/>
<dbReference type="InterPro" id="IPR005107">
    <property type="entry name" value="CO_DH_flav_C"/>
</dbReference>
<evidence type="ECO:0000313" key="6">
    <source>
        <dbReference type="Proteomes" id="UP001145072"/>
    </source>
</evidence>
<dbReference type="Gene3D" id="3.30.465.10">
    <property type="match status" value="1"/>
</dbReference>
<name>A0A9X3WK44_9BACI</name>
<dbReference type="InterPro" id="IPR002346">
    <property type="entry name" value="Mopterin_DH_FAD-bd"/>
</dbReference>
<dbReference type="InterPro" id="IPR051312">
    <property type="entry name" value="Diverse_Substr_Oxidored"/>
</dbReference>
<proteinExistence type="predicted"/>
<dbReference type="Gene3D" id="3.30.390.50">
    <property type="entry name" value="CO dehydrogenase flavoprotein, C-terminal domain"/>
    <property type="match status" value="1"/>
</dbReference>
<keyword evidence="2" id="KW-0274">FAD</keyword>
<evidence type="ECO:0000313" key="5">
    <source>
        <dbReference type="EMBL" id="MDC3421175.1"/>
    </source>
</evidence>
<dbReference type="PANTHER" id="PTHR42659">
    <property type="entry name" value="XANTHINE DEHYDROGENASE SUBUNIT C-RELATED"/>
    <property type="match status" value="1"/>
</dbReference>
<evidence type="ECO:0000256" key="2">
    <source>
        <dbReference type="ARBA" id="ARBA00022827"/>
    </source>
</evidence>
<dbReference type="GO" id="GO:0071949">
    <property type="term" value="F:FAD binding"/>
    <property type="evidence" value="ECO:0007669"/>
    <property type="project" value="InterPro"/>
</dbReference>
<evidence type="ECO:0000256" key="1">
    <source>
        <dbReference type="ARBA" id="ARBA00022630"/>
    </source>
</evidence>
<keyword evidence="6" id="KW-1185">Reference proteome</keyword>
<dbReference type="PROSITE" id="PS51387">
    <property type="entry name" value="FAD_PCMH"/>
    <property type="match status" value="1"/>
</dbReference>
<dbReference type="InterPro" id="IPR016169">
    <property type="entry name" value="FAD-bd_PCMH_sub2"/>
</dbReference>
<evidence type="ECO:0000259" key="4">
    <source>
        <dbReference type="PROSITE" id="PS51387"/>
    </source>
</evidence>
<reference evidence="5" key="1">
    <citation type="submission" date="2022-06" db="EMBL/GenBank/DDBJ databases">
        <title>Aquibacillus sp. a new bacterium isolated from soil saline samples.</title>
        <authorList>
            <person name="Galisteo C."/>
            <person name="De La Haba R."/>
            <person name="Sanchez-Porro C."/>
            <person name="Ventosa A."/>
        </authorList>
    </citation>
    <scope>NUCLEOTIDE SEQUENCE</scope>
    <source>
        <strain evidence="5">JCM 12387</strain>
    </source>
</reference>
<keyword evidence="3" id="KW-0560">Oxidoreductase</keyword>
<evidence type="ECO:0000256" key="3">
    <source>
        <dbReference type="ARBA" id="ARBA00023002"/>
    </source>
</evidence>
<dbReference type="RefSeq" id="WP_259871722.1">
    <property type="nucleotide sequence ID" value="NZ_JAMQJZ010000009.1"/>
</dbReference>
<keyword evidence="1" id="KW-0285">Flavoprotein</keyword>